<evidence type="ECO:0000313" key="3">
    <source>
        <dbReference type="Proteomes" id="UP000310639"/>
    </source>
</evidence>
<keyword evidence="1" id="KW-0472">Membrane</keyword>
<keyword evidence="3" id="KW-1185">Reference proteome</keyword>
<keyword evidence="1" id="KW-0812">Transmembrane</keyword>
<dbReference type="EMBL" id="CP040004">
    <property type="protein sequence ID" value="QCT42186.1"/>
    <property type="molecule type" value="Genomic_DNA"/>
</dbReference>
<organism evidence="2 3">
    <name type="scientific">Candidatus Nanosynbacter featherlites</name>
    <dbReference type="NCBI Taxonomy" id="2572088"/>
    <lineage>
        <taxon>Bacteria</taxon>
        <taxon>Candidatus Saccharimonadota</taxon>
        <taxon>Candidatus Saccharimonadia</taxon>
        <taxon>Candidatus Nanosynbacterales</taxon>
        <taxon>Candidatus Nanosynbacteraceae</taxon>
        <taxon>Candidatus Nanosynbacter</taxon>
    </lineage>
</organism>
<proteinExistence type="predicted"/>
<accession>A0A4V1GDL3</accession>
<dbReference type="AlphaFoldDB" id="A0A4V1GDL3"/>
<evidence type="ECO:0000313" key="2">
    <source>
        <dbReference type="EMBL" id="QCT42186.1"/>
    </source>
</evidence>
<gene>
    <name evidence="2" type="ORF">FBF37_01725</name>
</gene>
<evidence type="ECO:0000256" key="1">
    <source>
        <dbReference type="SAM" id="Phobius"/>
    </source>
</evidence>
<keyword evidence="1" id="KW-1133">Transmembrane helix</keyword>
<feature type="transmembrane region" description="Helical" evidence="1">
    <location>
        <begin position="118"/>
        <end position="141"/>
    </location>
</feature>
<feature type="transmembrane region" description="Helical" evidence="1">
    <location>
        <begin position="12"/>
        <end position="40"/>
    </location>
</feature>
<feature type="transmembrane region" description="Helical" evidence="1">
    <location>
        <begin position="73"/>
        <end position="97"/>
    </location>
</feature>
<dbReference type="KEGG" id="nft:FBF37_01725"/>
<protein>
    <recommendedName>
        <fullName evidence="4">DUF2975 domain-containing protein</fullName>
    </recommendedName>
</protein>
<sequence>MNVRGPLPIKRIINAFGAVGYTLLLFVYAIISLSAVVWLIRRGKFFGLSINLRTAEPLVQTAPTEPEPLMAQLLSAALGIATALVLVISLTALTYWLGRGGSRMLKRSVRFCQCPVTLVTLLVGKVLACGVATVPVLLAGILQMGNLWVVIILLGFITVALIIFLLQHYLAHTSEVVQAKDVW</sequence>
<name>A0A4V1GDL3_9BACT</name>
<dbReference type="RefSeq" id="WP_138078898.1">
    <property type="nucleotide sequence ID" value="NZ_CP040004.1"/>
</dbReference>
<dbReference type="OrthoDB" id="9858632at2"/>
<feature type="transmembrane region" description="Helical" evidence="1">
    <location>
        <begin position="147"/>
        <end position="166"/>
    </location>
</feature>
<evidence type="ECO:0008006" key="4">
    <source>
        <dbReference type="Google" id="ProtNLM"/>
    </source>
</evidence>
<dbReference type="Proteomes" id="UP000310639">
    <property type="component" value="Chromosome"/>
</dbReference>
<reference evidence="2 3" key="1">
    <citation type="submission" date="2019-04" db="EMBL/GenBank/DDBJ databases">
        <title>Saccharibacteria TM7 genomes.</title>
        <authorList>
            <person name="Bor B."/>
            <person name="He X."/>
            <person name="Chen T."/>
            <person name="Dewhirst F.E."/>
        </authorList>
    </citation>
    <scope>NUCLEOTIDE SEQUENCE [LARGE SCALE GENOMIC DNA]</scope>
    <source>
        <strain evidence="2 3">BB001</strain>
    </source>
</reference>